<dbReference type="GO" id="GO:0005829">
    <property type="term" value="C:cytosol"/>
    <property type="evidence" value="ECO:0007669"/>
    <property type="project" value="TreeGrafter"/>
</dbReference>
<dbReference type="InterPro" id="IPR032466">
    <property type="entry name" value="Metal_Hydrolase"/>
</dbReference>
<dbReference type="PANTHER" id="PTHR46124">
    <property type="entry name" value="D-AMINOACYL-TRNA DEACYLASE"/>
    <property type="match status" value="1"/>
</dbReference>
<feature type="binding site" evidence="3">
    <location>
        <position position="132"/>
    </location>
    <ligand>
        <name>a divalent metal cation</name>
        <dbReference type="ChEBI" id="CHEBI:60240"/>
        <label>2</label>
    </ligand>
</feature>
<dbReference type="PIRSF" id="PIRSF005902">
    <property type="entry name" value="DNase_TatD"/>
    <property type="match status" value="1"/>
</dbReference>
<protein>
    <submittedName>
        <fullName evidence="4">TatD family hydrolase</fullName>
    </submittedName>
</protein>
<dbReference type="Pfam" id="PF01026">
    <property type="entry name" value="TatD_DNase"/>
    <property type="match status" value="1"/>
</dbReference>
<reference evidence="4" key="1">
    <citation type="journal article" date="2021" name="PeerJ">
        <title>Extensive microbial diversity within the chicken gut microbiome revealed by metagenomics and culture.</title>
        <authorList>
            <person name="Gilroy R."/>
            <person name="Ravi A."/>
            <person name="Getino M."/>
            <person name="Pursley I."/>
            <person name="Horton D.L."/>
            <person name="Alikhan N.F."/>
            <person name="Baker D."/>
            <person name="Gharbi K."/>
            <person name="Hall N."/>
            <person name="Watson M."/>
            <person name="Adriaenssens E.M."/>
            <person name="Foster-Nyarko E."/>
            <person name="Jarju S."/>
            <person name="Secka A."/>
            <person name="Antonio M."/>
            <person name="Oren A."/>
            <person name="Chaudhuri R.R."/>
            <person name="La Ragione R."/>
            <person name="Hildebrand F."/>
            <person name="Pallen M.J."/>
        </authorList>
    </citation>
    <scope>NUCLEOTIDE SEQUENCE</scope>
    <source>
        <strain evidence="4">1282</strain>
    </source>
</reference>
<dbReference type="InterPro" id="IPR015991">
    <property type="entry name" value="TatD/YcfH-like"/>
</dbReference>
<evidence type="ECO:0000313" key="4">
    <source>
        <dbReference type="EMBL" id="HIY26657.1"/>
    </source>
</evidence>
<organism evidence="4 5">
    <name type="scientific">Candidatus Acutalibacter pullistercoris</name>
    <dbReference type="NCBI Taxonomy" id="2838418"/>
    <lineage>
        <taxon>Bacteria</taxon>
        <taxon>Bacillati</taxon>
        <taxon>Bacillota</taxon>
        <taxon>Clostridia</taxon>
        <taxon>Eubacteriales</taxon>
        <taxon>Acutalibacteraceae</taxon>
        <taxon>Acutalibacter</taxon>
    </lineage>
</organism>
<dbReference type="AlphaFoldDB" id="A0A9D1YCY6"/>
<dbReference type="CDD" id="cd01310">
    <property type="entry name" value="TatD_DNAse"/>
    <property type="match status" value="1"/>
</dbReference>
<evidence type="ECO:0000313" key="5">
    <source>
        <dbReference type="Proteomes" id="UP000823915"/>
    </source>
</evidence>
<dbReference type="PANTHER" id="PTHR46124:SF2">
    <property type="entry name" value="D-AMINOACYL-TRNA DEACYLASE"/>
    <property type="match status" value="1"/>
</dbReference>
<sequence length="256" mass="28837">MRNIFDSHAHYDDSQFDCDREELLGRGLPQAGVAGVVNMAADLASCQTTWELTQRYDYFWGAAGIHPEEARDLPEDWLAQVKGWLKKPKMVAVGEIGLDYHWLDACPKERQQEVFGQQLELANKLSLPVVVHDREAHADTLAFLRKHRPQGVLHCFSGSWETAKEILNLGLYIGLGGVVTFKNARHPVEVAQNVPLDRLLLETDCPYMAPVPHRGKRNDSSLIPLVAEKIGELRGMDPQEILDITQENAKRLFHIG</sequence>
<dbReference type="GO" id="GO:0046872">
    <property type="term" value="F:metal ion binding"/>
    <property type="evidence" value="ECO:0007669"/>
    <property type="project" value="UniProtKB-KW"/>
</dbReference>
<evidence type="ECO:0000256" key="1">
    <source>
        <dbReference type="ARBA" id="ARBA00022723"/>
    </source>
</evidence>
<feature type="binding site" evidence="3">
    <location>
        <position position="8"/>
    </location>
    <ligand>
        <name>a divalent metal cation</name>
        <dbReference type="ChEBI" id="CHEBI:60240"/>
        <label>1</label>
    </ligand>
</feature>
<feature type="binding site" evidence="3">
    <location>
        <position position="10"/>
    </location>
    <ligand>
        <name>a divalent metal cation</name>
        <dbReference type="ChEBI" id="CHEBI:60240"/>
        <label>1</label>
    </ligand>
</feature>
<keyword evidence="1 3" id="KW-0479">Metal-binding</keyword>
<evidence type="ECO:0000256" key="3">
    <source>
        <dbReference type="PIRSR" id="PIRSR005902-1"/>
    </source>
</evidence>
<feature type="binding site" evidence="3">
    <location>
        <position position="204"/>
    </location>
    <ligand>
        <name>a divalent metal cation</name>
        <dbReference type="ChEBI" id="CHEBI:60240"/>
        <label>1</label>
    </ligand>
</feature>
<dbReference type="Proteomes" id="UP000823915">
    <property type="component" value="Unassembled WGS sequence"/>
</dbReference>
<dbReference type="InterPro" id="IPR018228">
    <property type="entry name" value="DNase_TatD-rel_CS"/>
</dbReference>
<evidence type="ECO:0000256" key="2">
    <source>
        <dbReference type="ARBA" id="ARBA00022801"/>
    </source>
</evidence>
<keyword evidence="2 4" id="KW-0378">Hydrolase</keyword>
<reference evidence="4" key="2">
    <citation type="submission" date="2021-04" db="EMBL/GenBank/DDBJ databases">
        <authorList>
            <person name="Gilroy R."/>
        </authorList>
    </citation>
    <scope>NUCLEOTIDE SEQUENCE</scope>
    <source>
        <strain evidence="4">1282</strain>
    </source>
</reference>
<dbReference type="GO" id="GO:0016788">
    <property type="term" value="F:hydrolase activity, acting on ester bonds"/>
    <property type="evidence" value="ECO:0007669"/>
    <property type="project" value="InterPro"/>
</dbReference>
<name>A0A9D1YCY6_9FIRM</name>
<comment type="caution">
    <text evidence="4">The sequence shown here is derived from an EMBL/GenBank/DDBJ whole genome shotgun (WGS) entry which is preliminary data.</text>
</comment>
<dbReference type="SUPFAM" id="SSF51556">
    <property type="entry name" value="Metallo-dependent hydrolases"/>
    <property type="match status" value="1"/>
</dbReference>
<proteinExistence type="predicted"/>
<dbReference type="EMBL" id="DXDU01000094">
    <property type="protein sequence ID" value="HIY26657.1"/>
    <property type="molecule type" value="Genomic_DNA"/>
</dbReference>
<accession>A0A9D1YCY6</accession>
<feature type="binding site" evidence="3">
    <location>
        <position position="95"/>
    </location>
    <ligand>
        <name>a divalent metal cation</name>
        <dbReference type="ChEBI" id="CHEBI:60240"/>
        <label>1</label>
    </ligand>
</feature>
<dbReference type="FunFam" id="3.20.20.140:FF:000005">
    <property type="entry name" value="TatD family hydrolase"/>
    <property type="match status" value="1"/>
</dbReference>
<dbReference type="Gene3D" id="3.20.20.140">
    <property type="entry name" value="Metal-dependent hydrolases"/>
    <property type="match status" value="1"/>
</dbReference>
<dbReference type="InterPro" id="IPR001130">
    <property type="entry name" value="TatD-like"/>
</dbReference>
<dbReference type="GO" id="GO:0004536">
    <property type="term" value="F:DNA nuclease activity"/>
    <property type="evidence" value="ECO:0007669"/>
    <property type="project" value="InterPro"/>
</dbReference>
<dbReference type="PROSITE" id="PS01091">
    <property type="entry name" value="TATD_3"/>
    <property type="match status" value="1"/>
</dbReference>
<feature type="binding site" evidence="3">
    <location>
        <position position="154"/>
    </location>
    <ligand>
        <name>a divalent metal cation</name>
        <dbReference type="ChEBI" id="CHEBI:60240"/>
        <label>2</label>
    </ligand>
</feature>
<dbReference type="NCBIfam" id="TIGR00010">
    <property type="entry name" value="YchF/TatD family DNA exonuclease"/>
    <property type="match status" value="1"/>
</dbReference>
<gene>
    <name evidence="4" type="ORF">H9838_05700</name>
</gene>